<dbReference type="Gene3D" id="3.30.1360.20">
    <property type="entry name" value="Transcriptional coactivator/pterin dehydratase"/>
    <property type="match status" value="1"/>
</dbReference>
<name>A0AAE4BP33_9BACT</name>
<dbReference type="PANTHER" id="PTHR12599:SF0">
    <property type="entry name" value="PTERIN-4-ALPHA-CARBINOLAMINE DEHYDRATASE"/>
    <property type="match status" value="1"/>
</dbReference>
<reference evidence="5" key="1">
    <citation type="submission" date="2023-07" db="EMBL/GenBank/DDBJ databases">
        <title>Genomic Encyclopedia of Type Strains, Phase IV (KMG-IV): sequencing the most valuable type-strain genomes for metagenomic binning, comparative biology and taxonomic classification.</title>
        <authorList>
            <person name="Goeker M."/>
        </authorList>
    </citation>
    <scope>NUCLEOTIDE SEQUENCE</scope>
    <source>
        <strain evidence="5">DSM 26174</strain>
    </source>
</reference>
<dbReference type="NCBIfam" id="NF002018">
    <property type="entry name" value="PRK00823.1-3"/>
    <property type="match status" value="1"/>
</dbReference>
<dbReference type="GO" id="GO:0008124">
    <property type="term" value="F:4-alpha-hydroxytetrahydrobiopterin dehydratase activity"/>
    <property type="evidence" value="ECO:0007669"/>
    <property type="project" value="UniProtKB-EC"/>
</dbReference>
<evidence type="ECO:0000256" key="1">
    <source>
        <dbReference type="ARBA" id="ARBA00001554"/>
    </source>
</evidence>
<protein>
    <recommendedName>
        <fullName evidence="3">4a-hydroxytetrahydrobiopterin dehydratase</fullName>
        <ecNumber evidence="3">4.2.1.96</ecNumber>
    </recommendedName>
</protein>
<dbReference type="InterPro" id="IPR036428">
    <property type="entry name" value="PCD_sf"/>
</dbReference>
<dbReference type="InterPro" id="IPR001533">
    <property type="entry name" value="Pterin_deHydtase"/>
</dbReference>
<evidence type="ECO:0000256" key="3">
    <source>
        <dbReference type="ARBA" id="ARBA00013252"/>
    </source>
</evidence>
<dbReference type="RefSeq" id="WP_309936968.1">
    <property type="nucleotide sequence ID" value="NZ_AP025305.1"/>
</dbReference>
<proteinExistence type="inferred from homology"/>
<evidence type="ECO:0000256" key="4">
    <source>
        <dbReference type="ARBA" id="ARBA00023239"/>
    </source>
</evidence>
<comment type="caution">
    <text evidence="5">The sequence shown here is derived from an EMBL/GenBank/DDBJ whole genome shotgun (WGS) entry which is preliminary data.</text>
</comment>
<accession>A0AAE4BP33</accession>
<dbReference type="GO" id="GO:0006729">
    <property type="term" value="P:tetrahydrobiopterin biosynthetic process"/>
    <property type="evidence" value="ECO:0007669"/>
    <property type="project" value="InterPro"/>
</dbReference>
<dbReference type="EMBL" id="JAVDQD010000001">
    <property type="protein sequence ID" value="MDR6237504.1"/>
    <property type="molecule type" value="Genomic_DNA"/>
</dbReference>
<evidence type="ECO:0000313" key="6">
    <source>
        <dbReference type="Proteomes" id="UP001185092"/>
    </source>
</evidence>
<sequence>MWQEKDNKLVRLFIFKDFIEAFSFMTQVAMIAEKHNHHPNWTNVYNRVQIELNTHDEGDIVTEKDRKLAKEIDLIAEKY</sequence>
<gene>
    <name evidence="5" type="ORF">HNQ88_000480</name>
</gene>
<keyword evidence="4 5" id="KW-0456">Lyase</keyword>
<dbReference type="AlphaFoldDB" id="A0AAE4BP33"/>
<dbReference type="SUPFAM" id="SSF55248">
    <property type="entry name" value="PCD-like"/>
    <property type="match status" value="1"/>
</dbReference>
<keyword evidence="6" id="KW-1185">Reference proteome</keyword>
<dbReference type="PANTHER" id="PTHR12599">
    <property type="entry name" value="PTERIN-4-ALPHA-CARBINOLAMINE DEHYDRATASE"/>
    <property type="match status" value="1"/>
</dbReference>
<evidence type="ECO:0000313" key="5">
    <source>
        <dbReference type="EMBL" id="MDR6237504.1"/>
    </source>
</evidence>
<comment type="similarity">
    <text evidence="2">Belongs to the pterin-4-alpha-carbinolamine dehydratase family.</text>
</comment>
<comment type="catalytic activity">
    <reaction evidence="1">
        <text>(4aS,6R)-4a-hydroxy-L-erythro-5,6,7,8-tetrahydrobiopterin = (6R)-L-erythro-6,7-dihydrobiopterin + H2O</text>
        <dbReference type="Rhea" id="RHEA:11920"/>
        <dbReference type="ChEBI" id="CHEBI:15377"/>
        <dbReference type="ChEBI" id="CHEBI:15642"/>
        <dbReference type="ChEBI" id="CHEBI:43120"/>
        <dbReference type="EC" id="4.2.1.96"/>
    </reaction>
</comment>
<evidence type="ECO:0000256" key="2">
    <source>
        <dbReference type="ARBA" id="ARBA00006472"/>
    </source>
</evidence>
<dbReference type="EC" id="4.2.1.96" evidence="3"/>
<dbReference type="Pfam" id="PF01329">
    <property type="entry name" value="Pterin_4a"/>
    <property type="match status" value="1"/>
</dbReference>
<organism evidence="5 6">
    <name type="scientific">Aureibacter tunicatorum</name>
    <dbReference type="NCBI Taxonomy" id="866807"/>
    <lineage>
        <taxon>Bacteria</taxon>
        <taxon>Pseudomonadati</taxon>
        <taxon>Bacteroidota</taxon>
        <taxon>Cytophagia</taxon>
        <taxon>Cytophagales</taxon>
        <taxon>Persicobacteraceae</taxon>
        <taxon>Aureibacter</taxon>
    </lineage>
</organism>
<dbReference type="Proteomes" id="UP001185092">
    <property type="component" value="Unassembled WGS sequence"/>
</dbReference>